<dbReference type="EMBL" id="BAAAMN010000005">
    <property type="protein sequence ID" value="GAA2025778.1"/>
    <property type="molecule type" value="Genomic_DNA"/>
</dbReference>
<feature type="domain" description="CMP/dCMP-type deaminase" evidence="1">
    <location>
        <begin position="7"/>
        <end position="123"/>
    </location>
</feature>
<gene>
    <name evidence="2" type="ORF">GCM10009720_01800</name>
</gene>
<proteinExistence type="predicted"/>
<dbReference type="InterPro" id="IPR016193">
    <property type="entry name" value="Cytidine_deaminase-like"/>
</dbReference>
<sequence length="154" mass="16614">MTAMWQESDSTAFSLAKSQAQKSFDEGGIPIGSTLVDKRGEIIGTGHNQRVQLADPTAHGEVSCLRNAGLRGNYADCTIFTTLAPCAMCTGAILLFKISRVVVGEATTYTGDLERLREAGVEVVLVDDAECIELMQRFIAENPETWNEDIGEGV</sequence>
<organism evidence="2 3">
    <name type="scientific">Yaniella flava</name>
    <dbReference type="NCBI Taxonomy" id="287930"/>
    <lineage>
        <taxon>Bacteria</taxon>
        <taxon>Bacillati</taxon>
        <taxon>Actinomycetota</taxon>
        <taxon>Actinomycetes</taxon>
        <taxon>Micrococcales</taxon>
        <taxon>Micrococcaceae</taxon>
        <taxon>Yaniella</taxon>
    </lineage>
</organism>
<dbReference type="SUPFAM" id="SSF53927">
    <property type="entry name" value="Cytidine deaminase-like"/>
    <property type="match status" value="1"/>
</dbReference>
<dbReference type="InterPro" id="IPR002125">
    <property type="entry name" value="CMP_dCMP_dom"/>
</dbReference>
<name>A0ABN2TZM0_9MICC</name>
<dbReference type="CDD" id="cd01285">
    <property type="entry name" value="nucleoside_deaminase"/>
    <property type="match status" value="1"/>
</dbReference>
<accession>A0ABN2TZM0</accession>
<dbReference type="Pfam" id="PF00383">
    <property type="entry name" value="dCMP_cyt_deam_1"/>
    <property type="match status" value="1"/>
</dbReference>
<evidence type="ECO:0000313" key="3">
    <source>
        <dbReference type="Proteomes" id="UP001501461"/>
    </source>
</evidence>
<reference evidence="2 3" key="1">
    <citation type="journal article" date="2019" name="Int. J. Syst. Evol. Microbiol.">
        <title>The Global Catalogue of Microorganisms (GCM) 10K type strain sequencing project: providing services to taxonomists for standard genome sequencing and annotation.</title>
        <authorList>
            <consortium name="The Broad Institute Genomics Platform"/>
            <consortium name="The Broad Institute Genome Sequencing Center for Infectious Disease"/>
            <person name="Wu L."/>
            <person name="Ma J."/>
        </authorList>
    </citation>
    <scope>NUCLEOTIDE SEQUENCE [LARGE SCALE GENOMIC DNA]</scope>
    <source>
        <strain evidence="2 3">JCM 13595</strain>
    </source>
</reference>
<keyword evidence="3" id="KW-1185">Reference proteome</keyword>
<dbReference type="PANTHER" id="PTHR11079">
    <property type="entry name" value="CYTOSINE DEAMINASE FAMILY MEMBER"/>
    <property type="match status" value="1"/>
</dbReference>
<evidence type="ECO:0000313" key="2">
    <source>
        <dbReference type="EMBL" id="GAA2025778.1"/>
    </source>
</evidence>
<protein>
    <submittedName>
        <fullName evidence="2">Nucleoside deaminase</fullName>
    </submittedName>
</protein>
<evidence type="ECO:0000259" key="1">
    <source>
        <dbReference type="PROSITE" id="PS51747"/>
    </source>
</evidence>
<dbReference type="Proteomes" id="UP001501461">
    <property type="component" value="Unassembled WGS sequence"/>
</dbReference>
<dbReference type="PROSITE" id="PS51747">
    <property type="entry name" value="CYT_DCMP_DEAMINASES_2"/>
    <property type="match status" value="1"/>
</dbReference>
<dbReference type="Gene3D" id="3.40.140.10">
    <property type="entry name" value="Cytidine Deaminase, domain 2"/>
    <property type="match status" value="1"/>
</dbReference>
<dbReference type="PANTHER" id="PTHR11079:SF190">
    <property type="entry name" value="CYTOSINE DEAMINASE"/>
    <property type="match status" value="1"/>
</dbReference>
<comment type="caution">
    <text evidence="2">The sequence shown here is derived from an EMBL/GenBank/DDBJ whole genome shotgun (WGS) entry which is preliminary data.</text>
</comment>